<accession>A0A9D3ZUT2</accession>
<organism evidence="1 2">
    <name type="scientific">Gossypium stocksii</name>
    <dbReference type="NCBI Taxonomy" id="47602"/>
    <lineage>
        <taxon>Eukaryota</taxon>
        <taxon>Viridiplantae</taxon>
        <taxon>Streptophyta</taxon>
        <taxon>Embryophyta</taxon>
        <taxon>Tracheophyta</taxon>
        <taxon>Spermatophyta</taxon>
        <taxon>Magnoliopsida</taxon>
        <taxon>eudicotyledons</taxon>
        <taxon>Gunneridae</taxon>
        <taxon>Pentapetalae</taxon>
        <taxon>rosids</taxon>
        <taxon>malvids</taxon>
        <taxon>Malvales</taxon>
        <taxon>Malvaceae</taxon>
        <taxon>Malvoideae</taxon>
        <taxon>Gossypium</taxon>
    </lineage>
</organism>
<proteinExistence type="predicted"/>
<dbReference type="SUPFAM" id="SSF51735">
    <property type="entry name" value="NAD(P)-binding Rossmann-fold domains"/>
    <property type="match status" value="1"/>
</dbReference>
<evidence type="ECO:0000313" key="1">
    <source>
        <dbReference type="EMBL" id="KAH1067536.1"/>
    </source>
</evidence>
<name>A0A9D3ZUT2_9ROSI</name>
<dbReference type="EMBL" id="JAIQCV010000009">
    <property type="protein sequence ID" value="KAH1067536.1"/>
    <property type="molecule type" value="Genomic_DNA"/>
</dbReference>
<reference evidence="1 2" key="1">
    <citation type="journal article" date="2021" name="Plant Biotechnol. J.">
        <title>Multi-omics assisted identification of the key and species-specific regulatory components of drought-tolerant mechanisms in Gossypium stocksii.</title>
        <authorList>
            <person name="Yu D."/>
            <person name="Ke L."/>
            <person name="Zhang D."/>
            <person name="Wu Y."/>
            <person name="Sun Y."/>
            <person name="Mei J."/>
            <person name="Sun J."/>
            <person name="Sun Y."/>
        </authorList>
    </citation>
    <scope>NUCLEOTIDE SEQUENCE [LARGE SCALE GENOMIC DNA]</scope>
    <source>
        <strain evidence="2">cv. E1</strain>
        <tissue evidence="1">Leaf</tissue>
    </source>
</reference>
<dbReference type="Proteomes" id="UP000828251">
    <property type="component" value="Unassembled WGS sequence"/>
</dbReference>
<dbReference type="OrthoDB" id="940066at2759"/>
<dbReference type="InterPro" id="IPR036291">
    <property type="entry name" value="NAD(P)-bd_dom_sf"/>
</dbReference>
<gene>
    <name evidence="1" type="ORF">J1N35_032523</name>
</gene>
<comment type="caution">
    <text evidence="1">The sequence shown here is derived from an EMBL/GenBank/DDBJ whole genome shotgun (WGS) entry which is preliminary data.</text>
</comment>
<protein>
    <submittedName>
        <fullName evidence="1">Uncharacterized protein</fullName>
    </submittedName>
</protein>
<keyword evidence="2" id="KW-1185">Reference proteome</keyword>
<evidence type="ECO:0000313" key="2">
    <source>
        <dbReference type="Proteomes" id="UP000828251"/>
    </source>
</evidence>
<sequence>MAACLKHAAQAMVELNVIGSIVFMKCTGTSFGNERNTDYYTSKHAMLGLAR</sequence>
<dbReference type="AlphaFoldDB" id="A0A9D3ZUT2"/>